<evidence type="ECO:0000313" key="1">
    <source>
        <dbReference type="EMBL" id="KAK8936262.1"/>
    </source>
</evidence>
<dbReference type="EMBL" id="JBBWWQ010000011">
    <property type="protein sequence ID" value="KAK8936262.1"/>
    <property type="molecule type" value="Genomic_DNA"/>
</dbReference>
<organism evidence="1 2">
    <name type="scientific">Platanthera zijinensis</name>
    <dbReference type="NCBI Taxonomy" id="2320716"/>
    <lineage>
        <taxon>Eukaryota</taxon>
        <taxon>Viridiplantae</taxon>
        <taxon>Streptophyta</taxon>
        <taxon>Embryophyta</taxon>
        <taxon>Tracheophyta</taxon>
        <taxon>Spermatophyta</taxon>
        <taxon>Magnoliopsida</taxon>
        <taxon>Liliopsida</taxon>
        <taxon>Asparagales</taxon>
        <taxon>Orchidaceae</taxon>
        <taxon>Orchidoideae</taxon>
        <taxon>Orchideae</taxon>
        <taxon>Orchidinae</taxon>
        <taxon>Platanthera</taxon>
    </lineage>
</organism>
<dbReference type="AlphaFoldDB" id="A0AAP0BDH6"/>
<name>A0AAP0BDH6_9ASPA</name>
<protein>
    <submittedName>
        <fullName evidence="1">Uncharacterized protein</fullName>
    </submittedName>
</protein>
<comment type="caution">
    <text evidence="1">The sequence shown here is derived from an EMBL/GenBank/DDBJ whole genome shotgun (WGS) entry which is preliminary data.</text>
</comment>
<proteinExistence type="predicted"/>
<gene>
    <name evidence="1" type="ORF">KSP39_PZI012947</name>
</gene>
<reference evidence="1 2" key="1">
    <citation type="journal article" date="2022" name="Nat. Plants">
        <title>Genomes of leafy and leafless Platanthera orchids illuminate the evolution of mycoheterotrophy.</title>
        <authorList>
            <person name="Li M.H."/>
            <person name="Liu K.W."/>
            <person name="Li Z."/>
            <person name="Lu H.C."/>
            <person name="Ye Q.L."/>
            <person name="Zhang D."/>
            <person name="Wang J.Y."/>
            <person name="Li Y.F."/>
            <person name="Zhong Z.M."/>
            <person name="Liu X."/>
            <person name="Yu X."/>
            <person name="Liu D.K."/>
            <person name="Tu X.D."/>
            <person name="Liu B."/>
            <person name="Hao Y."/>
            <person name="Liao X.Y."/>
            <person name="Jiang Y.T."/>
            <person name="Sun W.H."/>
            <person name="Chen J."/>
            <person name="Chen Y.Q."/>
            <person name="Ai Y."/>
            <person name="Zhai J.W."/>
            <person name="Wu S.S."/>
            <person name="Zhou Z."/>
            <person name="Hsiao Y.Y."/>
            <person name="Wu W.L."/>
            <person name="Chen Y.Y."/>
            <person name="Lin Y.F."/>
            <person name="Hsu J.L."/>
            <person name="Li C.Y."/>
            <person name="Wang Z.W."/>
            <person name="Zhao X."/>
            <person name="Zhong W.Y."/>
            <person name="Ma X.K."/>
            <person name="Ma L."/>
            <person name="Huang J."/>
            <person name="Chen G.Z."/>
            <person name="Huang M.Z."/>
            <person name="Huang L."/>
            <person name="Peng D.H."/>
            <person name="Luo Y.B."/>
            <person name="Zou S.Q."/>
            <person name="Chen S.P."/>
            <person name="Lan S."/>
            <person name="Tsai W.C."/>
            <person name="Van de Peer Y."/>
            <person name="Liu Z.J."/>
        </authorList>
    </citation>
    <scope>NUCLEOTIDE SEQUENCE [LARGE SCALE GENOMIC DNA]</scope>
    <source>
        <strain evidence="1">Lor287</strain>
    </source>
</reference>
<keyword evidence="2" id="KW-1185">Reference proteome</keyword>
<dbReference type="Proteomes" id="UP001418222">
    <property type="component" value="Unassembled WGS sequence"/>
</dbReference>
<evidence type="ECO:0000313" key="2">
    <source>
        <dbReference type="Proteomes" id="UP001418222"/>
    </source>
</evidence>
<accession>A0AAP0BDH6</accession>
<sequence length="90" mass="9651">MELQESKSDGGQGEAAWDLLVELPVSPGAPTSTSSRAEVFGSGSRGAMLLVWPGSELGQKKQWVWWIRVKPCGGPRGLLFHQLGIGTEIC</sequence>